<name>A0A171KU36_9BURK</name>
<feature type="transmembrane region" description="Helical" evidence="5">
    <location>
        <begin position="251"/>
        <end position="269"/>
    </location>
</feature>
<protein>
    <recommendedName>
        <fullName evidence="5">Probable membrane transporter protein</fullName>
    </recommendedName>
</protein>
<accession>A0A171KU36</accession>
<evidence type="ECO:0000256" key="1">
    <source>
        <dbReference type="ARBA" id="ARBA00004141"/>
    </source>
</evidence>
<dbReference type="Proteomes" id="UP000078084">
    <property type="component" value="Unassembled WGS sequence"/>
</dbReference>
<gene>
    <name evidence="6" type="ORF">AAV32_04840</name>
</gene>
<dbReference type="GO" id="GO:0005886">
    <property type="term" value="C:plasma membrane"/>
    <property type="evidence" value="ECO:0007669"/>
    <property type="project" value="UniProtKB-SubCell"/>
</dbReference>
<comment type="subcellular location">
    <subcellularLocation>
        <location evidence="5">Cell membrane</location>
        <topology evidence="5">Multi-pass membrane protein</topology>
    </subcellularLocation>
    <subcellularLocation>
        <location evidence="1">Membrane</location>
        <topology evidence="1">Multi-pass membrane protein</topology>
    </subcellularLocation>
</comment>
<evidence type="ECO:0000256" key="4">
    <source>
        <dbReference type="ARBA" id="ARBA00023136"/>
    </source>
</evidence>
<feature type="transmembrane region" description="Helical" evidence="5">
    <location>
        <begin position="45"/>
        <end position="66"/>
    </location>
</feature>
<feature type="transmembrane region" description="Helical" evidence="5">
    <location>
        <begin position="109"/>
        <end position="127"/>
    </location>
</feature>
<feature type="transmembrane region" description="Helical" evidence="5">
    <location>
        <begin position="221"/>
        <end position="239"/>
    </location>
</feature>
<evidence type="ECO:0000256" key="3">
    <source>
        <dbReference type="ARBA" id="ARBA00022989"/>
    </source>
</evidence>
<dbReference type="RefSeq" id="WP_068368272.1">
    <property type="nucleotide sequence ID" value="NZ_CP033936.1"/>
</dbReference>
<dbReference type="PANTHER" id="PTHR43701">
    <property type="entry name" value="MEMBRANE TRANSPORTER PROTEIN MJ0441-RELATED"/>
    <property type="match status" value="1"/>
</dbReference>
<keyword evidence="5" id="KW-1003">Cell membrane</keyword>
<dbReference type="InterPro" id="IPR051598">
    <property type="entry name" value="TSUP/Inactive_protease-like"/>
</dbReference>
<dbReference type="PANTHER" id="PTHR43701:SF2">
    <property type="entry name" value="MEMBRANE TRANSPORTER PROTEIN YJNA-RELATED"/>
    <property type="match status" value="1"/>
</dbReference>
<evidence type="ECO:0000256" key="2">
    <source>
        <dbReference type="ARBA" id="ARBA00022692"/>
    </source>
</evidence>
<keyword evidence="2 5" id="KW-0812">Transmembrane</keyword>
<dbReference type="InterPro" id="IPR002781">
    <property type="entry name" value="TM_pro_TauE-like"/>
</dbReference>
<sequence length="270" mass="27547">MVYLLLLGFGVLAGCTTVLFGFGGGFVAVPVLYSVLLAAHGPDSAIGQAAMHIAVASSTCAMIFGASLATLRHRKAGTLRWEHVRPLMAYIAIGAAVGAAAAIQLGGAWLRWAFIAYLGLTILDCLLRDGFRQAGCASMQPMGPGQTAGAGLVIGAIAAFLGVGGSVMTVPLMRRRGASMTEATAMANPLSLPMAVAGTLTYIALAWHGAAGMGAGYAGFVDLRACAALVAGSWVGIRLSSPWIGRISDRAHANAFIALLCLVLGVMLLS</sequence>
<feature type="transmembrane region" description="Helical" evidence="5">
    <location>
        <begin position="190"/>
        <end position="209"/>
    </location>
</feature>
<reference evidence="6 7" key="1">
    <citation type="submission" date="2015-04" db="EMBL/GenBank/DDBJ databases">
        <title>Genome sequence of Kerstersia gyiorum CG1.</title>
        <authorList>
            <person name="Greninger A.L."/>
            <person name="Kozyreva V."/>
            <person name="Chaturvedi V."/>
        </authorList>
    </citation>
    <scope>NUCLEOTIDE SEQUENCE [LARGE SCALE GENOMIC DNA]</scope>
    <source>
        <strain evidence="6 7">CG1</strain>
    </source>
</reference>
<keyword evidence="7" id="KW-1185">Reference proteome</keyword>
<keyword evidence="4 5" id="KW-0472">Membrane</keyword>
<dbReference type="EMBL" id="LBNE01000002">
    <property type="protein sequence ID" value="KKO72403.1"/>
    <property type="molecule type" value="Genomic_DNA"/>
</dbReference>
<dbReference type="Pfam" id="PF01925">
    <property type="entry name" value="TauE"/>
    <property type="match status" value="1"/>
</dbReference>
<comment type="similarity">
    <text evidence="5">Belongs to the 4-toluene sulfonate uptake permease (TSUP) (TC 2.A.102) family.</text>
</comment>
<comment type="caution">
    <text evidence="6">The sequence shown here is derived from an EMBL/GenBank/DDBJ whole genome shotgun (WGS) entry which is preliminary data.</text>
</comment>
<evidence type="ECO:0000256" key="5">
    <source>
        <dbReference type="RuleBase" id="RU363041"/>
    </source>
</evidence>
<organism evidence="6 7">
    <name type="scientific">Kerstersia gyiorum</name>
    <dbReference type="NCBI Taxonomy" id="206506"/>
    <lineage>
        <taxon>Bacteria</taxon>
        <taxon>Pseudomonadati</taxon>
        <taxon>Pseudomonadota</taxon>
        <taxon>Betaproteobacteria</taxon>
        <taxon>Burkholderiales</taxon>
        <taxon>Alcaligenaceae</taxon>
        <taxon>Kerstersia</taxon>
    </lineage>
</organism>
<dbReference type="PATRIC" id="fig|206506.3.peg.1044"/>
<dbReference type="OrthoDB" id="3431260at2"/>
<feature type="transmembrane region" description="Helical" evidence="5">
    <location>
        <begin position="87"/>
        <end position="103"/>
    </location>
</feature>
<evidence type="ECO:0000313" key="7">
    <source>
        <dbReference type="Proteomes" id="UP000078084"/>
    </source>
</evidence>
<keyword evidence="3 5" id="KW-1133">Transmembrane helix</keyword>
<proteinExistence type="inferred from homology"/>
<dbReference type="AlphaFoldDB" id="A0A171KU36"/>
<evidence type="ECO:0000313" key="6">
    <source>
        <dbReference type="EMBL" id="KKO72403.1"/>
    </source>
</evidence>
<feature type="transmembrane region" description="Helical" evidence="5">
    <location>
        <begin position="148"/>
        <end position="170"/>
    </location>
</feature>